<accession>A0A1M5SFT9</accession>
<sequence length="128" mass="14590">MRRKVKNVPKDIKKPSVPMQPMMPQIPIMPMPCPSYPIGMPPQIENPVDFEIEPGPPVIADKNYLQGYLKTLIGKFIRVDFIVGTNMFVDKEGTLEEVGIDHIVLRQAETNDLMVCDLYSIKFVKVFE</sequence>
<organism evidence="1 2">
    <name type="scientific">Caloranaerobacter azorensis DSM 13643</name>
    <dbReference type="NCBI Taxonomy" id="1121264"/>
    <lineage>
        <taxon>Bacteria</taxon>
        <taxon>Bacillati</taxon>
        <taxon>Bacillota</taxon>
        <taxon>Tissierellia</taxon>
        <taxon>Tissierellales</taxon>
        <taxon>Thermohalobacteraceae</taxon>
        <taxon>Caloranaerobacter</taxon>
    </lineage>
</organism>
<dbReference type="Proteomes" id="UP000183967">
    <property type="component" value="Unassembled WGS sequence"/>
</dbReference>
<reference evidence="2" key="1">
    <citation type="submission" date="2016-11" db="EMBL/GenBank/DDBJ databases">
        <authorList>
            <person name="Varghese N."/>
            <person name="Submissions S."/>
        </authorList>
    </citation>
    <scope>NUCLEOTIDE SEQUENCE [LARGE SCALE GENOMIC DNA]</scope>
    <source>
        <strain evidence="2">DSM 13643</strain>
    </source>
</reference>
<dbReference type="AlphaFoldDB" id="A0A1M5SFT9"/>
<proteinExistence type="predicted"/>
<dbReference type="RefSeq" id="WP_143153550.1">
    <property type="nucleotide sequence ID" value="NZ_FQXO01000011.1"/>
</dbReference>
<keyword evidence="2" id="KW-1185">Reference proteome</keyword>
<dbReference type="OrthoDB" id="2087128at2"/>
<gene>
    <name evidence="1" type="ORF">SAMN02745135_00601</name>
</gene>
<evidence type="ECO:0000313" key="2">
    <source>
        <dbReference type="Proteomes" id="UP000183967"/>
    </source>
</evidence>
<evidence type="ECO:0000313" key="1">
    <source>
        <dbReference type="EMBL" id="SHH37462.1"/>
    </source>
</evidence>
<name>A0A1M5SFT9_9FIRM</name>
<protein>
    <submittedName>
        <fullName evidence="1">Uncharacterized protein</fullName>
    </submittedName>
</protein>
<dbReference type="EMBL" id="FQXO01000011">
    <property type="protein sequence ID" value="SHH37462.1"/>
    <property type="molecule type" value="Genomic_DNA"/>
</dbReference>